<protein>
    <recommendedName>
        <fullName evidence="3">YheC/YheD family protein</fullName>
    </recommendedName>
</protein>
<gene>
    <name evidence="1" type="ORF">HNQ41_001429</name>
</gene>
<evidence type="ECO:0008006" key="3">
    <source>
        <dbReference type="Google" id="ProtNLM"/>
    </source>
</evidence>
<comment type="caution">
    <text evidence="1">The sequence shown here is derived from an EMBL/GenBank/DDBJ whole genome shotgun (WGS) entry which is preliminary data.</text>
</comment>
<dbReference type="EMBL" id="JACHHB010000005">
    <property type="protein sequence ID" value="MBB5173260.1"/>
    <property type="molecule type" value="Genomic_DNA"/>
</dbReference>
<dbReference type="RefSeq" id="WP_184663712.1">
    <property type="nucleotide sequence ID" value="NZ_JACHHB010000005.1"/>
</dbReference>
<dbReference type="Proteomes" id="UP000551878">
    <property type="component" value="Unassembled WGS sequence"/>
</dbReference>
<name>A0A840QPG4_9BACI</name>
<evidence type="ECO:0000313" key="1">
    <source>
        <dbReference type="EMBL" id="MBB5173260.1"/>
    </source>
</evidence>
<evidence type="ECO:0000313" key="2">
    <source>
        <dbReference type="Proteomes" id="UP000551878"/>
    </source>
</evidence>
<dbReference type="AlphaFoldDB" id="A0A840QPG4"/>
<dbReference type="InterPro" id="IPR026838">
    <property type="entry name" value="YheC/D"/>
</dbReference>
<dbReference type="Pfam" id="PF14398">
    <property type="entry name" value="ATPgrasp_YheCD"/>
    <property type="match status" value="1"/>
</dbReference>
<accession>A0A840QPG4</accession>
<sequence length="459" mass="53476">MIHIQKAKSSEKKQIYVPKEQFQSWQKEHIPKQLSFGSEHTQINVSPHEAEGSSWFISEDVLKKLSLPFPETLRFTKSLEHLSIGPLVGIFTAGFTNHSLRPIGERSFLFAKYLTAAQKAGVTAFVFGTPHIDWKRGRIQGYFFHKSGWEKIEVPFPDVIYDRLPNRRAEKNERIQTVCNKLKREYAIHWFNPGFFNKWDMYEQLLHDPDTAKYMPETIQYPSDKDIERLMQRYHHVYLKPVNGSLGHGVQQIIQPANDSFYYCRFRDGKQNRLRRYSSLKRLLEQQIGHDRSHLIAQQGIDLLQHDRHAIDFRLHTNKNIDGKWIISATAAKIAGSGSVTTHVRSGGEVKTTQEILETLQEKKTLLHKLRKTALTLSEVIDDKVRGHVAEIGFDLGIDRDYNVWMFEANSKPGRTIFNHPKMQQSDWKTRTLPFEYAVYAFKQQKQALHHENERTILS</sequence>
<keyword evidence="2" id="KW-1185">Reference proteome</keyword>
<dbReference type="SUPFAM" id="SSF56059">
    <property type="entry name" value="Glutathione synthetase ATP-binding domain-like"/>
    <property type="match status" value="1"/>
</dbReference>
<reference evidence="1 2" key="1">
    <citation type="submission" date="2020-08" db="EMBL/GenBank/DDBJ databases">
        <title>Genomic Encyclopedia of Type Strains, Phase IV (KMG-IV): sequencing the most valuable type-strain genomes for metagenomic binning, comparative biology and taxonomic classification.</title>
        <authorList>
            <person name="Goeker M."/>
        </authorList>
    </citation>
    <scope>NUCLEOTIDE SEQUENCE [LARGE SCALE GENOMIC DNA]</scope>
    <source>
        <strain evidence="1 2">DSM 24696</strain>
    </source>
</reference>
<organism evidence="1 2">
    <name type="scientific">Texcoconibacillus texcoconensis</name>
    <dbReference type="NCBI Taxonomy" id="1095777"/>
    <lineage>
        <taxon>Bacteria</taxon>
        <taxon>Bacillati</taxon>
        <taxon>Bacillota</taxon>
        <taxon>Bacilli</taxon>
        <taxon>Bacillales</taxon>
        <taxon>Bacillaceae</taxon>
        <taxon>Texcoconibacillus</taxon>
    </lineage>
</organism>
<proteinExistence type="predicted"/>